<dbReference type="EMBL" id="JAKKPZ010000043">
    <property type="protein sequence ID" value="KAI1707041.1"/>
    <property type="molecule type" value="Genomic_DNA"/>
</dbReference>
<reference evidence="4" key="1">
    <citation type="submission" date="2022-01" db="EMBL/GenBank/DDBJ databases">
        <title>Genome Sequence Resource for Two Populations of Ditylenchus destructor, the Migratory Endoparasitic Phytonematode.</title>
        <authorList>
            <person name="Zhang H."/>
            <person name="Lin R."/>
            <person name="Xie B."/>
        </authorList>
    </citation>
    <scope>NUCLEOTIDE SEQUENCE</scope>
    <source>
        <strain evidence="4">BazhouSP</strain>
    </source>
</reference>
<dbReference type="GO" id="GO:0000209">
    <property type="term" value="P:protein polyubiquitination"/>
    <property type="evidence" value="ECO:0007669"/>
    <property type="project" value="TreeGrafter"/>
</dbReference>
<feature type="region of interest" description="Disordered" evidence="2">
    <location>
        <begin position="344"/>
        <end position="375"/>
    </location>
</feature>
<dbReference type="InterPro" id="IPR039719">
    <property type="entry name" value="FBXO28"/>
</dbReference>
<accession>A0AAD4MWN2</accession>
<dbReference type="Proteomes" id="UP001201812">
    <property type="component" value="Unassembled WGS sequence"/>
</dbReference>
<comment type="caution">
    <text evidence="4">The sequence shown here is derived from an EMBL/GenBank/DDBJ whole genome shotgun (WGS) entry which is preliminary data.</text>
</comment>
<feature type="compositionally biased region" description="Basic and acidic residues" evidence="2">
    <location>
        <begin position="351"/>
        <end position="371"/>
    </location>
</feature>
<proteinExistence type="predicted"/>
<evidence type="ECO:0000313" key="5">
    <source>
        <dbReference type="Proteomes" id="UP001201812"/>
    </source>
</evidence>
<evidence type="ECO:0000256" key="2">
    <source>
        <dbReference type="SAM" id="MobiDB-lite"/>
    </source>
</evidence>
<feature type="coiled-coil region" evidence="1">
    <location>
        <begin position="234"/>
        <end position="272"/>
    </location>
</feature>
<organism evidence="4 5">
    <name type="scientific">Ditylenchus destructor</name>
    <dbReference type="NCBI Taxonomy" id="166010"/>
    <lineage>
        <taxon>Eukaryota</taxon>
        <taxon>Metazoa</taxon>
        <taxon>Ecdysozoa</taxon>
        <taxon>Nematoda</taxon>
        <taxon>Chromadorea</taxon>
        <taxon>Rhabditida</taxon>
        <taxon>Tylenchina</taxon>
        <taxon>Tylenchomorpha</taxon>
        <taxon>Sphaerularioidea</taxon>
        <taxon>Anguinidae</taxon>
        <taxon>Anguininae</taxon>
        <taxon>Ditylenchus</taxon>
    </lineage>
</organism>
<protein>
    <submittedName>
        <fullName evidence="4">F-box only protein 28</fullName>
    </submittedName>
</protein>
<evidence type="ECO:0000256" key="1">
    <source>
        <dbReference type="SAM" id="Coils"/>
    </source>
</evidence>
<dbReference type="PANTHER" id="PTHR13252">
    <property type="entry name" value="F-BOX ONLY PROTEIN 28"/>
    <property type="match status" value="1"/>
</dbReference>
<dbReference type="PROSITE" id="PS50181">
    <property type="entry name" value="FBOX"/>
    <property type="match status" value="1"/>
</dbReference>
<feature type="region of interest" description="Disordered" evidence="2">
    <location>
        <begin position="424"/>
        <end position="446"/>
    </location>
</feature>
<evidence type="ECO:0000259" key="3">
    <source>
        <dbReference type="PROSITE" id="PS50181"/>
    </source>
</evidence>
<sequence length="464" mass="52114">MFARKQSAGSTDAYKLKAQSLVQDTVNSNSSNAFVQLPAVVLQKLVRYLSYEEMSRTRQVCQKLKYHCELQLNEGFTSLGRQVSGSTARLKKQLPKKESERRAHPLNRYSEVFSALETRYTLLSMTYKKYIDMNMCCFIPGRVLDIAFGIVRRINGYLANEGNVIQLDVIQILRDIRDYSSMAMEHFDEHIAPQYPNKSMLSFSSMSGKPPSSMVAHCCAAIYANAHNASGSENDETDEQMETLRQEIRNGLEEKDRVIDELRKEIAQQRTVIGQVVGLLAQVGKRDEWNHTMLAALNKITSGCGIPQCVSKAQKASTSGTEKTQACEANAKDDGPEYVSTKLSVDRKRKHEEENGSKEETHISKTERMDDPQSVVSTITVSSERVSKAAYDKSAQIPAPRRYTLRERKPGGYTSFAFPAQASVAPNLLPSNPPTTQKNHKRKISPEVYDFSLEMVKDAKQSRT</sequence>
<feature type="domain" description="F-box" evidence="3">
    <location>
        <begin position="31"/>
        <end position="79"/>
    </location>
</feature>
<name>A0AAD4MWN2_9BILA</name>
<gene>
    <name evidence="4" type="ORF">DdX_12630</name>
</gene>
<evidence type="ECO:0000313" key="4">
    <source>
        <dbReference type="EMBL" id="KAI1707041.1"/>
    </source>
</evidence>
<keyword evidence="5" id="KW-1185">Reference proteome</keyword>
<dbReference type="AlphaFoldDB" id="A0AAD4MWN2"/>
<dbReference type="InterPro" id="IPR001810">
    <property type="entry name" value="F-box_dom"/>
</dbReference>
<keyword evidence="1" id="KW-0175">Coiled coil</keyword>
<dbReference type="PANTHER" id="PTHR13252:SF9">
    <property type="entry name" value="F-BOX ONLY PROTEIN 28"/>
    <property type="match status" value="1"/>
</dbReference>